<organism evidence="2">
    <name type="scientific">Salmonella enteritidis</name>
    <dbReference type="NCBI Taxonomy" id="149539"/>
    <lineage>
        <taxon>Bacteria</taxon>
        <taxon>Pseudomonadati</taxon>
        <taxon>Pseudomonadota</taxon>
        <taxon>Gammaproteobacteria</taxon>
        <taxon>Enterobacterales</taxon>
        <taxon>Enterobacteriaceae</taxon>
        <taxon>Salmonella</taxon>
    </lineage>
</organism>
<dbReference type="EMBL" id="AAGVVM010000065">
    <property type="protein sequence ID" value="EBS5460460.1"/>
    <property type="molecule type" value="Genomic_DNA"/>
</dbReference>
<comment type="caution">
    <text evidence="2">The sequence shown here is derived from an EMBL/GenBank/DDBJ whole genome shotgun (WGS) entry which is preliminary data.</text>
</comment>
<gene>
    <name evidence="2" type="ORF">DUU06_22960</name>
</gene>
<reference evidence="2" key="1">
    <citation type="submission" date="2018-07" db="EMBL/GenBank/DDBJ databases">
        <authorList>
            <person name="Ashton P.M."/>
            <person name="Dallman T."/>
            <person name="Nair S."/>
            <person name="De Pinna E."/>
            <person name="Peters T."/>
            <person name="Grant K."/>
        </authorList>
    </citation>
    <scope>NUCLEOTIDE SEQUENCE</scope>
    <source>
        <strain evidence="2">245081</strain>
    </source>
</reference>
<dbReference type="SUPFAM" id="SSF52777">
    <property type="entry name" value="CoA-dependent acyltransferases"/>
    <property type="match status" value="1"/>
</dbReference>
<feature type="domain" description="Condensation" evidence="1">
    <location>
        <begin position="18"/>
        <end position="139"/>
    </location>
</feature>
<protein>
    <recommendedName>
        <fullName evidence="1">Condensation domain-containing protein</fullName>
    </recommendedName>
</protein>
<evidence type="ECO:0000313" key="2">
    <source>
        <dbReference type="EMBL" id="EBS5460460.1"/>
    </source>
</evidence>
<proteinExistence type="predicted"/>
<dbReference type="InterPro" id="IPR023213">
    <property type="entry name" value="CAT-like_dom_sf"/>
</dbReference>
<dbReference type="Gene3D" id="3.30.559.10">
    <property type="entry name" value="Chloramphenicol acetyltransferase-like domain"/>
    <property type="match status" value="1"/>
</dbReference>
<name>A0A5V0BF96_SALEN</name>
<dbReference type="AlphaFoldDB" id="A0A5V0BF96"/>
<dbReference type="InterPro" id="IPR001242">
    <property type="entry name" value="Condensation_dom"/>
</dbReference>
<sequence length="154" mass="17477">MTFHTPVYGSGQYTTILGFIDTIVFVESRYAVIQKAGMLHYKFTEINGTLQPSVVPLANWSLPIIDFSSKSSPVGDVRLRRDVDSETSCDMKSPPLFFFALLKIDANGFIWYQRYHHSVIGGHSAALIARWLASIYSKRMRNMEEGTLFIPYCL</sequence>
<dbReference type="GO" id="GO:0003824">
    <property type="term" value="F:catalytic activity"/>
    <property type="evidence" value="ECO:0007669"/>
    <property type="project" value="InterPro"/>
</dbReference>
<accession>A0A5V0BF96</accession>
<evidence type="ECO:0000259" key="1">
    <source>
        <dbReference type="Pfam" id="PF00668"/>
    </source>
</evidence>
<dbReference type="Pfam" id="PF00668">
    <property type="entry name" value="Condensation"/>
    <property type="match status" value="1"/>
</dbReference>